<evidence type="ECO:0000259" key="11">
    <source>
        <dbReference type="PROSITE" id="PS50948"/>
    </source>
</evidence>
<proteinExistence type="predicted"/>
<keyword evidence="7" id="KW-0812">Transmembrane</keyword>
<feature type="domain" description="Protein kinase" evidence="9">
    <location>
        <begin position="610"/>
        <end position="681"/>
    </location>
</feature>
<dbReference type="InterPro" id="IPR017441">
    <property type="entry name" value="Protein_kinase_ATP_BS"/>
</dbReference>
<dbReference type="PROSITE" id="PS50948">
    <property type="entry name" value="PAN"/>
    <property type="match status" value="1"/>
</dbReference>
<feature type="domain" description="Apple" evidence="11">
    <location>
        <begin position="433"/>
        <end position="522"/>
    </location>
</feature>
<keyword evidence="5 6" id="KW-0067">ATP-binding</keyword>
<evidence type="ECO:0000256" key="2">
    <source>
        <dbReference type="ARBA" id="ARBA00022679"/>
    </source>
</evidence>
<evidence type="ECO:0000256" key="1">
    <source>
        <dbReference type="ARBA" id="ARBA00022536"/>
    </source>
</evidence>
<evidence type="ECO:0008006" key="14">
    <source>
        <dbReference type="Google" id="ProtNLM"/>
    </source>
</evidence>
<dbReference type="Gene3D" id="2.90.10.10">
    <property type="entry name" value="Bulb-type lectin domain"/>
    <property type="match status" value="1"/>
</dbReference>
<dbReference type="SUPFAM" id="SSF56112">
    <property type="entry name" value="Protein kinase-like (PK-like)"/>
    <property type="match status" value="1"/>
</dbReference>
<evidence type="ECO:0000313" key="12">
    <source>
        <dbReference type="EMBL" id="KAI5070123.1"/>
    </source>
</evidence>
<dbReference type="InterPro" id="IPR001245">
    <property type="entry name" value="Ser-Thr/Tyr_kinase_cat_dom"/>
</dbReference>
<accession>A0A9D4ULJ1</accession>
<dbReference type="PANTHER" id="PTHR47976:SF115">
    <property type="entry name" value="RECEPTOR-LIKE SERINE_THREONINE-PROTEIN KINASE"/>
    <property type="match status" value="1"/>
</dbReference>
<evidence type="ECO:0000259" key="10">
    <source>
        <dbReference type="PROSITE" id="PS50927"/>
    </source>
</evidence>
<keyword evidence="13" id="KW-1185">Reference proteome</keyword>
<evidence type="ECO:0000256" key="6">
    <source>
        <dbReference type="PROSITE-ProRule" id="PRU10141"/>
    </source>
</evidence>
<reference evidence="12" key="1">
    <citation type="submission" date="2021-01" db="EMBL/GenBank/DDBJ databases">
        <title>Adiantum capillus-veneris genome.</title>
        <authorList>
            <person name="Fang Y."/>
            <person name="Liao Q."/>
        </authorList>
    </citation>
    <scope>NUCLEOTIDE SEQUENCE</scope>
    <source>
        <strain evidence="12">H3</strain>
        <tissue evidence="12">Leaf</tissue>
    </source>
</reference>
<keyword evidence="2" id="KW-0808">Transferase</keyword>
<dbReference type="InterPro" id="IPR051343">
    <property type="entry name" value="G-type_lectin_kinases/EP1-like"/>
</dbReference>
<evidence type="ECO:0000256" key="7">
    <source>
        <dbReference type="SAM" id="Phobius"/>
    </source>
</evidence>
<dbReference type="PANTHER" id="PTHR47976">
    <property type="entry name" value="G-TYPE LECTIN S-RECEPTOR-LIKE SERINE/THREONINE-PROTEIN KINASE SD2-5"/>
    <property type="match status" value="1"/>
</dbReference>
<dbReference type="PROSITE" id="PS50927">
    <property type="entry name" value="BULB_LECTIN"/>
    <property type="match status" value="1"/>
</dbReference>
<dbReference type="FunFam" id="3.30.200.20:FF:000178">
    <property type="entry name" value="serine/threonine-protein kinase PBS1-like"/>
    <property type="match status" value="1"/>
</dbReference>
<dbReference type="EMBL" id="JABFUD020000014">
    <property type="protein sequence ID" value="KAI5070123.1"/>
    <property type="molecule type" value="Genomic_DNA"/>
</dbReference>
<keyword evidence="7" id="KW-0472">Membrane</keyword>
<feature type="chain" id="PRO_5039479009" description="Receptor-like serine/threonine-protein kinase" evidence="8">
    <location>
        <begin position="21"/>
        <end position="681"/>
    </location>
</feature>
<organism evidence="12 13">
    <name type="scientific">Adiantum capillus-veneris</name>
    <name type="common">Maidenhair fern</name>
    <dbReference type="NCBI Taxonomy" id="13818"/>
    <lineage>
        <taxon>Eukaryota</taxon>
        <taxon>Viridiplantae</taxon>
        <taxon>Streptophyta</taxon>
        <taxon>Embryophyta</taxon>
        <taxon>Tracheophyta</taxon>
        <taxon>Polypodiopsida</taxon>
        <taxon>Polypodiidae</taxon>
        <taxon>Polypodiales</taxon>
        <taxon>Pteridineae</taxon>
        <taxon>Pteridaceae</taxon>
        <taxon>Vittarioideae</taxon>
        <taxon>Adiantum</taxon>
    </lineage>
</organism>
<evidence type="ECO:0000259" key="9">
    <source>
        <dbReference type="PROSITE" id="PS50011"/>
    </source>
</evidence>
<keyword evidence="1" id="KW-0245">EGF-like domain</keyword>
<comment type="caution">
    <text evidence="12">The sequence shown here is derived from an EMBL/GenBank/DDBJ whole genome shotgun (WGS) entry which is preliminary data.</text>
</comment>
<feature type="transmembrane region" description="Helical" evidence="7">
    <location>
        <begin position="546"/>
        <end position="569"/>
    </location>
</feature>
<dbReference type="InterPro" id="IPR011009">
    <property type="entry name" value="Kinase-like_dom_sf"/>
</dbReference>
<feature type="binding site" evidence="6">
    <location>
        <position position="638"/>
    </location>
    <ligand>
        <name>ATP</name>
        <dbReference type="ChEBI" id="CHEBI:30616"/>
    </ligand>
</feature>
<feature type="domain" description="Bulb-type lectin" evidence="10">
    <location>
        <begin position="70"/>
        <end position="194"/>
    </location>
</feature>
<keyword evidence="4 6" id="KW-0547">Nucleotide-binding</keyword>
<dbReference type="PROSITE" id="PS00107">
    <property type="entry name" value="PROTEIN_KINASE_ATP"/>
    <property type="match status" value="1"/>
</dbReference>
<keyword evidence="7" id="KW-1133">Transmembrane helix</keyword>
<dbReference type="GO" id="GO:0004672">
    <property type="term" value="F:protein kinase activity"/>
    <property type="evidence" value="ECO:0007669"/>
    <property type="project" value="InterPro"/>
</dbReference>
<evidence type="ECO:0000313" key="13">
    <source>
        <dbReference type="Proteomes" id="UP000886520"/>
    </source>
</evidence>
<dbReference type="InterPro" id="IPR036426">
    <property type="entry name" value="Bulb-type_lectin_dom_sf"/>
</dbReference>
<keyword evidence="3 8" id="KW-0732">Signal</keyword>
<dbReference type="GO" id="GO:0005524">
    <property type="term" value="F:ATP binding"/>
    <property type="evidence" value="ECO:0007669"/>
    <property type="project" value="UniProtKB-UniRule"/>
</dbReference>
<evidence type="ECO:0000256" key="4">
    <source>
        <dbReference type="ARBA" id="ARBA00022741"/>
    </source>
</evidence>
<gene>
    <name evidence="12" type="ORF">GOP47_0014466</name>
</gene>
<evidence type="ECO:0000256" key="5">
    <source>
        <dbReference type="ARBA" id="ARBA00022840"/>
    </source>
</evidence>
<name>A0A9D4ULJ1_ADICA</name>
<dbReference type="Gene3D" id="3.30.200.20">
    <property type="entry name" value="Phosphorylase Kinase, domain 1"/>
    <property type="match status" value="1"/>
</dbReference>
<evidence type="ECO:0000256" key="3">
    <source>
        <dbReference type="ARBA" id="ARBA00022729"/>
    </source>
</evidence>
<sequence length="681" mass="73994">MAPLLLSLCVLVLFHAALDAAALLSLPSASHFSPALSWSTLPRASSSYVVNSYPFLPYGPSSIFAPILSSSAFTSSDKGFSFGLLSVFDHPSAVAASTPARVFLAVCLGTVQKDGNGQGFVVPVWVANQNVPLIVPTEGRAGLTVNSQKDLVLTDGDGSVMWAVRGSVASMELYESGNLVIYNSENDTLWQSFDDPGDVLLQGQALPMGKELVSSNSMYAAEMRAGGFLLYMQSSSSVPLAYFLIALNKTVEDAFSGWLSQGSLPLSRDLSVNFTAALESPVVPSPSACKPETHKHPPYAILYAENFTLLYGSGCPSDINVSWPVPSYFQNHILDSLYNSDLVRLDRDGIMRGYTYLHRQGQHFFSSDRANFSLCFAPNACGPHGLCSPYAAGQEHRCKCPSAEDNPALSEMFEPINSHDPSLGCHRTVPLQCKAGLNQSLVKMEGATFISFRAIFEASSSHNMVPLEDCMQLCASNCSCSGIYYHKSSSFCLPFSEKMAIANVSLLSLFTQEYATYLKVQFTSFGSHVASEDKAGSLGGSSKRRIVPALIAAAGVLFLGCIITLFVFYRRKQQQDNTEFFIDEKDPELAAIVPMLPTRFSYRELRHATNSFSKVVGKGGFGSVFEGVLPDSRRVAVKRLEMIVPQLKPFLTEVATIGSISHFNIVRLHGFCSERSHRLLV</sequence>
<dbReference type="OrthoDB" id="4062651at2759"/>
<dbReference type="PROSITE" id="PS50011">
    <property type="entry name" value="PROTEIN_KINASE_DOM"/>
    <property type="match status" value="1"/>
</dbReference>
<feature type="signal peptide" evidence="8">
    <location>
        <begin position="1"/>
        <end position="20"/>
    </location>
</feature>
<dbReference type="Pfam" id="PF01453">
    <property type="entry name" value="B_lectin"/>
    <property type="match status" value="1"/>
</dbReference>
<dbReference type="InterPro" id="IPR001480">
    <property type="entry name" value="Bulb-type_lectin_dom"/>
</dbReference>
<protein>
    <recommendedName>
        <fullName evidence="14">Receptor-like serine/threonine-protein kinase</fullName>
    </recommendedName>
</protein>
<dbReference type="SMART" id="SM00108">
    <property type="entry name" value="B_lectin"/>
    <property type="match status" value="1"/>
</dbReference>
<dbReference type="Proteomes" id="UP000886520">
    <property type="component" value="Chromosome 14"/>
</dbReference>
<dbReference type="InterPro" id="IPR003609">
    <property type="entry name" value="Pan_app"/>
</dbReference>
<evidence type="ECO:0000256" key="8">
    <source>
        <dbReference type="SAM" id="SignalP"/>
    </source>
</evidence>
<dbReference type="SUPFAM" id="SSF51110">
    <property type="entry name" value="alpha-D-mannose-specific plant lectins"/>
    <property type="match status" value="1"/>
</dbReference>
<dbReference type="Pfam" id="PF07714">
    <property type="entry name" value="PK_Tyr_Ser-Thr"/>
    <property type="match status" value="1"/>
</dbReference>
<dbReference type="InterPro" id="IPR000719">
    <property type="entry name" value="Prot_kinase_dom"/>
</dbReference>
<dbReference type="AlphaFoldDB" id="A0A9D4ULJ1"/>
<feature type="non-terminal residue" evidence="12">
    <location>
        <position position="681"/>
    </location>
</feature>